<keyword evidence="1" id="KW-0812">Transmembrane</keyword>
<dbReference type="AlphaFoldDB" id="A0A3P7LRS7"/>
<organism evidence="2 3">
    <name type="scientific">Strongylus vulgaris</name>
    <name type="common">Blood worm</name>
    <dbReference type="NCBI Taxonomy" id="40348"/>
    <lineage>
        <taxon>Eukaryota</taxon>
        <taxon>Metazoa</taxon>
        <taxon>Ecdysozoa</taxon>
        <taxon>Nematoda</taxon>
        <taxon>Chromadorea</taxon>
        <taxon>Rhabditida</taxon>
        <taxon>Rhabditina</taxon>
        <taxon>Rhabditomorpha</taxon>
        <taxon>Strongyloidea</taxon>
        <taxon>Strongylidae</taxon>
        <taxon>Strongylus</taxon>
    </lineage>
</organism>
<gene>
    <name evidence="2" type="ORF">SVUK_LOCUS20083</name>
</gene>
<feature type="transmembrane region" description="Helical" evidence="1">
    <location>
        <begin position="157"/>
        <end position="174"/>
    </location>
</feature>
<dbReference type="Proteomes" id="UP000270094">
    <property type="component" value="Unassembled WGS sequence"/>
</dbReference>
<keyword evidence="1" id="KW-1133">Transmembrane helix</keyword>
<keyword evidence="1" id="KW-0472">Membrane</keyword>
<keyword evidence="3" id="KW-1185">Reference proteome</keyword>
<name>A0A3P7LRS7_STRVU</name>
<reference evidence="2 3" key="1">
    <citation type="submission" date="2018-11" db="EMBL/GenBank/DDBJ databases">
        <authorList>
            <consortium name="Pathogen Informatics"/>
        </authorList>
    </citation>
    <scope>NUCLEOTIDE SEQUENCE [LARGE SCALE GENOMIC DNA]</scope>
</reference>
<accession>A0A3P7LRS7</accession>
<proteinExistence type="predicted"/>
<sequence length="190" mass="21016">MTSAIGWGGQNMTICRDKIPGMFLPEDIMLRSQNFAKKIKNFRIATQYCVYYQSVSGQMGMGDVLIIETLHAIGVGILVFRIFPDLDAVTGKYTVYFLHFHACLHFHLATELTNAMCFVPAILSLLSRRPSRVAFVLVIVDIGAIAAQNVHSKFGKAFCGNSMVFVAHILGLVAKFRSRRLHISTSSLSG</sequence>
<evidence type="ECO:0000256" key="1">
    <source>
        <dbReference type="SAM" id="Phobius"/>
    </source>
</evidence>
<feature type="transmembrane region" description="Helical" evidence="1">
    <location>
        <begin position="64"/>
        <end position="84"/>
    </location>
</feature>
<dbReference type="EMBL" id="UYYB01136037">
    <property type="protein sequence ID" value="VDM85085.1"/>
    <property type="molecule type" value="Genomic_DNA"/>
</dbReference>
<protein>
    <submittedName>
        <fullName evidence="2">Uncharacterized protein</fullName>
    </submittedName>
</protein>
<evidence type="ECO:0000313" key="3">
    <source>
        <dbReference type="Proteomes" id="UP000270094"/>
    </source>
</evidence>
<feature type="transmembrane region" description="Helical" evidence="1">
    <location>
        <begin position="133"/>
        <end position="151"/>
    </location>
</feature>
<evidence type="ECO:0000313" key="2">
    <source>
        <dbReference type="EMBL" id="VDM85085.1"/>
    </source>
</evidence>
<dbReference type="OrthoDB" id="370884at2759"/>
<feature type="transmembrane region" description="Helical" evidence="1">
    <location>
        <begin position="104"/>
        <end position="126"/>
    </location>
</feature>